<evidence type="ECO:0000256" key="19">
    <source>
        <dbReference type="ARBA" id="ARBA00048921"/>
    </source>
</evidence>
<comment type="catalytic activity">
    <reaction evidence="15">
        <text>resolvin D2 + NAD(+) = 7-oxoresolvin D2 + NADH + H(+)</text>
        <dbReference type="Rhea" id="RHEA:53584"/>
        <dbReference type="ChEBI" id="CHEBI:15378"/>
        <dbReference type="ChEBI" id="CHEBI:57540"/>
        <dbReference type="ChEBI" id="CHEBI:57945"/>
        <dbReference type="ChEBI" id="CHEBI:133367"/>
        <dbReference type="ChEBI" id="CHEBI:137497"/>
    </reaction>
    <physiologicalReaction direction="left-to-right" evidence="15">
        <dbReference type="Rhea" id="RHEA:53585"/>
    </physiologicalReaction>
</comment>
<dbReference type="SUPFAM" id="SSF51735">
    <property type="entry name" value="NAD(P)-binding Rossmann-fold domains"/>
    <property type="match status" value="1"/>
</dbReference>
<comment type="similarity">
    <text evidence="1 22">Belongs to the short-chain dehydrogenases/reductases (SDR) family.</text>
</comment>
<dbReference type="CTD" id="20232809"/>
<dbReference type="EMBL" id="KB202954">
    <property type="protein sequence ID" value="ESO86972.1"/>
    <property type="molecule type" value="Genomic_DNA"/>
</dbReference>
<evidence type="ECO:0000256" key="20">
    <source>
        <dbReference type="ARBA" id="ARBA00049151"/>
    </source>
</evidence>
<evidence type="ECO:0000256" key="13">
    <source>
        <dbReference type="ARBA" id="ARBA00048144"/>
    </source>
</evidence>
<dbReference type="Pfam" id="PF00106">
    <property type="entry name" value="adh_short"/>
    <property type="match status" value="1"/>
</dbReference>
<dbReference type="OrthoDB" id="37659at2759"/>
<sequence length="216" mass="23107">MNLSGKVALVTGAAQGLGKAFSESLLSQGAKVCLADVKVQQGKTTAAEFQKTFGNDSAFFEKCDVSIADDVTNVFKKVKSKYGQIDILVNNAGIANETHWRKMVDINLVSVIQGTQLGIEYMSKEYGGNGGVIINVSSSAGLVPVFITPVYCAVKFGVVGFTRSVAVNPRNRSTSGIRFCCLCPAFTDTDIIKFKKDSGINMKYAPKILKSVGINK</sequence>
<dbReference type="PANTHER" id="PTHR44229:SF4">
    <property type="entry name" value="15-HYDROXYPROSTAGLANDIN DEHYDROGENASE [NAD(+)]"/>
    <property type="match status" value="1"/>
</dbReference>
<dbReference type="GeneID" id="20232809"/>
<dbReference type="PRINTS" id="PR00080">
    <property type="entry name" value="SDRFAMILY"/>
</dbReference>
<keyword evidence="24" id="KW-1185">Reference proteome</keyword>
<comment type="catalytic activity">
    <reaction evidence="14">
        <text>resolvin D1 + NAD(+) = 17-oxoresolvin D1 + NADH + H(+)</text>
        <dbReference type="Rhea" id="RHEA:50128"/>
        <dbReference type="ChEBI" id="CHEBI:15378"/>
        <dbReference type="ChEBI" id="CHEBI:57540"/>
        <dbReference type="ChEBI" id="CHEBI:57945"/>
        <dbReference type="ChEBI" id="CHEBI:132079"/>
        <dbReference type="ChEBI" id="CHEBI:132081"/>
    </reaction>
    <physiologicalReaction direction="left-to-right" evidence="14">
        <dbReference type="Rhea" id="RHEA:50129"/>
    </physiologicalReaction>
</comment>
<keyword evidence="2" id="KW-0560">Oxidoreductase</keyword>
<comment type="function">
    <text evidence="8">Catalyzes the NAD-dependent dehydrogenation (oxidation) of a broad array of hydroxylated polyunsaturated fatty acids (mainly eicosanoids and docosanoids, including prostaglandins, lipoxins and resolvins), yielding their corresponding keto (oxo) metabolites. Decreases the levels of the pro-proliferative prostaglandins such as prostaglandin E2 (whose activity is increased in cancer because of an increase in the expression of cyclooxygenase 2) and generates oxo-fatty acid products that can profoundly influence cell function by abrogating pro-inflammatory cytokine expression. Converts resolvins E1, D1 and D2 to their oxo products, which represents a mode of resolvin inactivation. Resolvin E1 plays important roles during the resolution phase of acute inflammation, while resolvins D1 and D2 have a unique role in obesity-induced adipose inflammation.</text>
</comment>
<evidence type="ECO:0000313" key="23">
    <source>
        <dbReference type="EMBL" id="ESO86972.1"/>
    </source>
</evidence>
<evidence type="ECO:0000256" key="22">
    <source>
        <dbReference type="RuleBase" id="RU000363"/>
    </source>
</evidence>
<dbReference type="HOGENOM" id="CLU_010194_2_16_1"/>
<organism evidence="23 24">
    <name type="scientific">Lottia gigantea</name>
    <name type="common">Giant owl limpet</name>
    <dbReference type="NCBI Taxonomy" id="225164"/>
    <lineage>
        <taxon>Eukaryota</taxon>
        <taxon>Metazoa</taxon>
        <taxon>Spiralia</taxon>
        <taxon>Lophotrochozoa</taxon>
        <taxon>Mollusca</taxon>
        <taxon>Gastropoda</taxon>
        <taxon>Patellogastropoda</taxon>
        <taxon>Lottioidea</taxon>
        <taxon>Lottiidae</taxon>
        <taxon>Lottia</taxon>
    </lineage>
</organism>
<dbReference type="AlphaFoldDB" id="V3ZRK8"/>
<dbReference type="PANTHER" id="PTHR44229">
    <property type="entry name" value="15-HYDROXYPROSTAGLANDIN DEHYDROGENASE [NAD(+)]"/>
    <property type="match status" value="1"/>
</dbReference>
<comment type="catalytic activity">
    <reaction evidence="21">
        <text>resolvin E1 + NAD(+) = 18-oxo-resolvin E1 + NADH + H(+)</text>
        <dbReference type="Rhea" id="RHEA:49244"/>
        <dbReference type="ChEBI" id="CHEBI:15378"/>
        <dbReference type="ChEBI" id="CHEBI:57540"/>
        <dbReference type="ChEBI" id="CHEBI:57945"/>
        <dbReference type="ChEBI" id="CHEBI:91000"/>
        <dbReference type="ChEBI" id="CHEBI:91001"/>
    </reaction>
    <physiologicalReaction direction="left-to-right" evidence="21">
        <dbReference type="Rhea" id="RHEA:49245"/>
    </physiologicalReaction>
</comment>
<evidence type="ECO:0000256" key="14">
    <source>
        <dbReference type="ARBA" id="ARBA00048170"/>
    </source>
</evidence>
<protein>
    <recommendedName>
        <fullName evidence="5">15-hydroxyprostaglandin dehydrogenase [NAD(+)]</fullName>
        <ecNumber evidence="3">1.1.1.141</ecNumber>
        <ecNumber evidence="4">1.1.1.232</ecNumber>
    </recommendedName>
    <alternativeName>
        <fullName evidence="7">Eicosanoid/docosanoid dehydrogenase [NAD(+)]</fullName>
    </alternativeName>
    <alternativeName>
        <fullName evidence="6">Prostaglandin dehydrogenase 1</fullName>
    </alternativeName>
</protein>
<comment type="catalytic activity">
    <reaction evidence="16">
        <text>lipoxin A4 + NAD(+) = 15-oxo-(5S,6R)-dihydroxy-(7E,9E,11Z,13E)-eicosatetraenoate + NADH + H(+)</text>
        <dbReference type="Rhea" id="RHEA:41572"/>
        <dbReference type="ChEBI" id="CHEBI:15378"/>
        <dbReference type="ChEBI" id="CHEBI:57540"/>
        <dbReference type="ChEBI" id="CHEBI:57945"/>
        <dbReference type="ChEBI" id="CHEBI:67026"/>
        <dbReference type="ChEBI" id="CHEBI:78311"/>
    </reaction>
    <physiologicalReaction direction="left-to-right" evidence="16">
        <dbReference type="Rhea" id="RHEA:41573"/>
    </physiologicalReaction>
</comment>
<proteinExistence type="inferred from homology"/>
<comment type="catalytic activity">
    <reaction evidence="11">
        <text>14-hydroxy-(4Z,7Z,10Z,12E,16Z,19Z)-docosahexaenoate + NAD(+) = 14-oxo-(4Z,7Z,10Z,12E,16Z,19Z)-docosahexaenoate + NADH + H(+)</text>
        <dbReference type="Rhea" id="RHEA:48952"/>
        <dbReference type="ChEBI" id="CHEBI:15378"/>
        <dbReference type="ChEBI" id="CHEBI:57540"/>
        <dbReference type="ChEBI" id="CHEBI:57945"/>
        <dbReference type="ChEBI" id="CHEBI:90866"/>
        <dbReference type="ChEBI" id="CHEBI:90867"/>
    </reaction>
    <physiologicalReaction direction="left-to-right" evidence="11">
        <dbReference type="Rhea" id="RHEA:48953"/>
    </physiologicalReaction>
</comment>
<comment type="catalytic activity">
    <reaction evidence="9">
        <text>prostaglandin E1 + NAD(+) = 15-oxoprostaglandin E1 + NADH + H(+)</text>
        <dbReference type="Rhea" id="RHEA:16477"/>
        <dbReference type="ChEBI" id="CHEBI:15378"/>
        <dbReference type="ChEBI" id="CHEBI:57397"/>
        <dbReference type="ChEBI" id="CHEBI:57401"/>
        <dbReference type="ChEBI" id="CHEBI:57540"/>
        <dbReference type="ChEBI" id="CHEBI:57945"/>
    </reaction>
    <physiologicalReaction direction="left-to-right" evidence="9">
        <dbReference type="Rhea" id="RHEA:16478"/>
    </physiologicalReaction>
</comment>
<dbReference type="STRING" id="225164.V3ZRK8"/>
<evidence type="ECO:0000256" key="17">
    <source>
        <dbReference type="ARBA" id="ARBA00048611"/>
    </source>
</evidence>
<dbReference type="KEGG" id="lgi:LOTGIDRAFT_128222"/>
<evidence type="ECO:0000256" key="10">
    <source>
        <dbReference type="ARBA" id="ARBA00047672"/>
    </source>
</evidence>
<name>V3ZRK8_LOTGI</name>
<comment type="catalytic activity">
    <reaction evidence="19">
        <text>resolvin D2 + NAD(+) = 16-oxoresolvin D2 + NADH + H(+)</text>
        <dbReference type="Rhea" id="RHEA:53588"/>
        <dbReference type="ChEBI" id="CHEBI:15378"/>
        <dbReference type="ChEBI" id="CHEBI:57540"/>
        <dbReference type="ChEBI" id="CHEBI:57945"/>
        <dbReference type="ChEBI" id="CHEBI:133367"/>
        <dbReference type="ChEBI" id="CHEBI:137498"/>
    </reaction>
    <physiologicalReaction direction="left-to-right" evidence="19">
        <dbReference type="Rhea" id="RHEA:53589"/>
    </physiologicalReaction>
</comment>
<evidence type="ECO:0000256" key="12">
    <source>
        <dbReference type="ARBA" id="ARBA00048140"/>
    </source>
</evidence>
<evidence type="ECO:0000256" key="9">
    <source>
        <dbReference type="ARBA" id="ARBA00047325"/>
    </source>
</evidence>
<gene>
    <name evidence="23" type="ORF">LOTGIDRAFT_128222</name>
</gene>
<dbReference type="FunFam" id="3.40.50.720:FF:000149">
    <property type="entry name" value="15-hydroxyprostaglandin dehydrogenase [NAD(+)]"/>
    <property type="match status" value="1"/>
</dbReference>
<evidence type="ECO:0000256" key="6">
    <source>
        <dbReference type="ARBA" id="ARBA00041812"/>
    </source>
</evidence>
<dbReference type="InterPro" id="IPR036291">
    <property type="entry name" value="NAD(P)-bd_dom_sf"/>
</dbReference>
<evidence type="ECO:0000256" key="11">
    <source>
        <dbReference type="ARBA" id="ARBA00048008"/>
    </source>
</evidence>
<comment type="catalytic activity">
    <reaction evidence="12">
        <text>15-oxo-(5S,6R)-dihydroxy-(7E,9E,11Z)-eicosatrienoate + NADH + H(+) = (5S,6R,15S)-trihydroxy-(7E,9E,11Z)-eicosatrienoate + NAD(+)</text>
        <dbReference type="Rhea" id="RHEA:41596"/>
        <dbReference type="ChEBI" id="CHEBI:15378"/>
        <dbReference type="ChEBI" id="CHEBI:57540"/>
        <dbReference type="ChEBI" id="CHEBI:57945"/>
        <dbReference type="ChEBI" id="CHEBI:78325"/>
        <dbReference type="ChEBI" id="CHEBI:78329"/>
    </reaction>
    <physiologicalReaction direction="left-to-right" evidence="12">
        <dbReference type="Rhea" id="RHEA:41597"/>
    </physiologicalReaction>
</comment>
<comment type="catalytic activity">
    <reaction evidence="10">
        <text>resolvin D1 + NAD(+) = 8-oxoresolvin D1 + NADH + H(+)</text>
        <dbReference type="Rhea" id="RHEA:50124"/>
        <dbReference type="ChEBI" id="CHEBI:15378"/>
        <dbReference type="ChEBI" id="CHEBI:57540"/>
        <dbReference type="ChEBI" id="CHEBI:57945"/>
        <dbReference type="ChEBI" id="CHEBI:132079"/>
        <dbReference type="ChEBI" id="CHEBI:132080"/>
    </reaction>
    <physiologicalReaction direction="left-to-right" evidence="10">
        <dbReference type="Rhea" id="RHEA:50125"/>
    </physiologicalReaction>
</comment>
<evidence type="ECO:0000256" key="4">
    <source>
        <dbReference type="ARBA" id="ARBA00039060"/>
    </source>
</evidence>
<comment type="catalytic activity">
    <reaction evidence="20">
        <text>(15S)-hydroxy-(5Z,8Z,11Z,13E)-eicosatetraenoate + NAD(+) = 15-oxo-(5Z,8Z,11Z,13E)-eicosatetraenoate + NADH + H(+)</text>
        <dbReference type="Rhea" id="RHEA:23260"/>
        <dbReference type="ChEBI" id="CHEBI:15378"/>
        <dbReference type="ChEBI" id="CHEBI:57409"/>
        <dbReference type="ChEBI" id="CHEBI:57410"/>
        <dbReference type="ChEBI" id="CHEBI:57540"/>
        <dbReference type="ChEBI" id="CHEBI:57945"/>
        <dbReference type="EC" id="1.1.1.232"/>
    </reaction>
    <physiologicalReaction direction="left-to-right" evidence="20">
        <dbReference type="Rhea" id="RHEA:23261"/>
    </physiologicalReaction>
</comment>
<evidence type="ECO:0000256" key="3">
    <source>
        <dbReference type="ARBA" id="ARBA00038968"/>
    </source>
</evidence>
<comment type="catalytic activity">
    <reaction evidence="17">
        <text>prostaglandin A1 + NAD(+) = 15-oxo-prostaglandin A1 + NADH + H(+)</text>
        <dbReference type="Rhea" id="RHEA:41263"/>
        <dbReference type="ChEBI" id="CHEBI:15378"/>
        <dbReference type="ChEBI" id="CHEBI:57398"/>
        <dbReference type="ChEBI" id="CHEBI:57540"/>
        <dbReference type="ChEBI" id="CHEBI:57945"/>
        <dbReference type="ChEBI" id="CHEBI:85072"/>
    </reaction>
    <physiologicalReaction direction="left-to-right" evidence="17">
        <dbReference type="Rhea" id="RHEA:41264"/>
    </physiologicalReaction>
</comment>
<evidence type="ECO:0000256" key="21">
    <source>
        <dbReference type="ARBA" id="ARBA00049188"/>
    </source>
</evidence>
<comment type="catalytic activity">
    <reaction evidence="18">
        <text>prostaglandin E2 + NAD(+) = 15-oxoprostaglandin E2 + NADH + H(+)</text>
        <dbReference type="Rhea" id="RHEA:11876"/>
        <dbReference type="ChEBI" id="CHEBI:15378"/>
        <dbReference type="ChEBI" id="CHEBI:57400"/>
        <dbReference type="ChEBI" id="CHEBI:57540"/>
        <dbReference type="ChEBI" id="CHEBI:57945"/>
        <dbReference type="ChEBI" id="CHEBI:606564"/>
        <dbReference type="EC" id="1.1.1.141"/>
    </reaction>
    <physiologicalReaction direction="left-to-right" evidence="18">
        <dbReference type="Rhea" id="RHEA:11877"/>
    </physiologicalReaction>
</comment>
<dbReference type="GO" id="GO:0016404">
    <property type="term" value="F:15-hydroxyprostaglandin dehydrogenase (NAD+) activity"/>
    <property type="evidence" value="ECO:0007669"/>
    <property type="project" value="UniProtKB-EC"/>
</dbReference>
<dbReference type="GO" id="GO:0047034">
    <property type="term" value="F:15-hydroxyicosatetraenoate dehydrogenase activity"/>
    <property type="evidence" value="ECO:0007669"/>
    <property type="project" value="UniProtKB-EC"/>
</dbReference>
<accession>V3ZRK8</accession>
<evidence type="ECO:0000256" key="15">
    <source>
        <dbReference type="ARBA" id="ARBA00048393"/>
    </source>
</evidence>
<evidence type="ECO:0000256" key="18">
    <source>
        <dbReference type="ARBA" id="ARBA00048739"/>
    </source>
</evidence>
<evidence type="ECO:0000256" key="1">
    <source>
        <dbReference type="ARBA" id="ARBA00006484"/>
    </source>
</evidence>
<dbReference type="GO" id="GO:0005737">
    <property type="term" value="C:cytoplasm"/>
    <property type="evidence" value="ECO:0007669"/>
    <property type="project" value="TreeGrafter"/>
</dbReference>
<dbReference type="OMA" id="YFSEMND"/>
<evidence type="ECO:0000256" key="2">
    <source>
        <dbReference type="ARBA" id="ARBA00023002"/>
    </source>
</evidence>
<evidence type="ECO:0000256" key="8">
    <source>
        <dbReference type="ARBA" id="ARBA00045705"/>
    </source>
</evidence>
<evidence type="ECO:0000256" key="5">
    <source>
        <dbReference type="ARBA" id="ARBA00040276"/>
    </source>
</evidence>
<dbReference type="EC" id="1.1.1.232" evidence="4"/>
<evidence type="ECO:0000313" key="24">
    <source>
        <dbReference type="Proteomes" id="UP000030746"/>
    </source>
</evidence>
<evidence type="ECO:0000256" key="16">
    <source>
        <dbReference type="ARBA" id="ARBA00048535"/>
    </source>
</evidence>
<reference evidence="23 24" key="1">
    <citation type="journal article" date="2013" name="Nature">
        <title>Insights into bilaterian evolution from three spiralian genomes.</title>
        <authorList>
            <person name="Simakov O."/>
            <person name="Marletaz F."/>
            <person name="Cho S.J."/>
            <person name="Edsinger-Gonzales E."/>
            <person name="Havlak P."/>
            <person name="Hellsten U."/>
            <person name="Kuo D.H."/>
            <person name="Larsson T."/>
            <person name="Lv J."/>
            <person name="Arendt D."/>
            <person name="Savage R."/>
            <person name="Osoegawa K."/>
            <person name="de Jong P."/>
            <person name="Grimwood J."/>
            <person name="Chapman J.A."/>
            <person name="Shapiro H."/>
            <person name="Aerts A."/>
            <person name="Otillar R.P."/>
            <person name="Terry A.Y."/>
            <person name="Boore J.L."/>
            <person name="Grigoriev I.V."/>
            <person name="Lindberg D.R."/>
            <person name="Seaver E.C."/>
            <person name="Weisblat D.A."/>
            <person name="Putnam N.H."/>
            <person name="Rokhsar D.S."/>
        </authorList>
    </citation>
    <scope>NUCLEOTIDE SEQUENCE [LARGE SCALE GENOMIC DNA]</scope>
</reference>
<evidence type="ECO:0000256" key="7">
    <source>
        <dbReference type="ARBA" id="ARBA00042026"/>
    </source>
</evidence>
<dbReference type="InterPro" id="IPR002347">
    <property type="entry name" value="SDR_fam"/>
</dbReference>
<dbReference type="PRINTS" id="PR00081">
    <property type="entry name" value="GDHRDH"/>
</dbReference>
<comment type="catalytic activity">
    <reaction evidence="13">
        <text>(11R)-hydroxy-(5Z,8Z,12E,14Z)-eicosatetraenoate + NAD(+) = 11-oxo-(5Z,8Z,12E,14Z)-eicosatetraenoate + NADH + H(+)</text>
        <dbReference type="Rhea" id="RHEA:48640"/>
        <dbReference type="ChEBI" id="CHEBI:15378"/>
        <dbReference type="ChEBI" id="CHEBI:57540"/>
        <dbReference type="ChEBI" id="CHEBI:57945"/>
        <dbReference type="ChEBI" id="CHEBI:78836"/>
        <dbReference type="ChEBI" id="CHEBI:90697"/>
    </reaction>
    <physiologicalReaction direction="left-to-right" evidence="13">
        <dbReference type="Rhea" id="RHEA:48641"/>
    </physiologicalReaction>
</comment>
<dbReference type="EC" id="1.1.1.141" evidence="3"/>
<dbReference type="Gene3D" id="3.40.50.720">
    <property type="entry name" value="NAD(P)-binding Rossmann-like Domain"/>
    <property type="match status" value="1"/>
</dbReference>
<dbReference type="RefSeq" id="XP_009062368.1">
    <property type="nucleotide sequence ID" value="XM_009064120.1"/>
</dbReference>
<dbReference type="Proteomes" id="UP000030746">
    <property type="component" value="Unassembled WGS sequence"/>
</dbReference>